<feature type="DNA-binding region" description="HMG box" evidence="1">
    <location>
        <begin position="220"/>
        <end position="280"/>
    </location>
</feature>
<evidence type="ECO:0000313" key="4">
    <source>
        <dbReference type="Proteomes" id="UP000182259"/>
    </source>
</evidence>
<proteinExistence type="predicted"/>
<keyword evidence="1" id="KW-0238">DNA-binding</keyword>
<organism evidence="3 4">
    <name type="scientific">Sungouiella intermedia</name>
    <dbReference type="NCBI Taxonomy" id="45354"/>
    <lineage>
        <taxon>Eukaryota</taxon>
        <taxon>Fungi</taxon>
        <taxon>Dikarya</taxon>
        <taxon>Ascomycota</taxon>
        <taxon>Saccharomycotina</taxon>
        <taxon>Pichiomycetes</taxon>
        <taxon>Metschnikowiaceae</taxon>
        <taxon>Sungouiella</taxon>
    </lineage>
</organism>
<evidence type="ECO:0000256" key="1">
    <source>
        <dbReference type="PROSITE-ProRule" id="PRU00267"/>
    </source>
</evidence>
<dbReference type="CDD" id="cd00084">
    <property type="entry name" value="HMG-box_SF"/>
    <property type="match status" value="1"/>
</dbReference>
<dbReference type="EMBL" id="LT635770">
    <property type="protein sequence ID" value="SGZ58687.1"/>
    <property type="molecule type" value="Genomic_DNA"/>
</dbReference>
<keyword evidence="1" id="KW-0539">Nucleus</keyword>
<dbReference type="SUPFAM" id="SSF47095">
    <property type="entry name" value="HMG-box"/>
    <property type="match status" value="1"/>
</dbReference>
<reference evidence="3 4" key="1">
    <citation type="submission" date="2016-10" db="EMBL/GenBank/DDBJ databases">
        <authorList>
            <person name="de Groot N.N."/>
        </authorList>
    </citation>
    <scope>NUCLEOTIDE SEQUENCE [LARGE SCALE GENOMIC DNA]</scope>
    <source>
        <strain evidence="3 4">PYCC 4715</strain>
    </source>
</reference>
<dbReference type="InterPro" id="IPR036910">
    <property type="entry name" value="HMG_box_dom_sf"/>
</dbReference>
<dbReference type="InterPro" id="IPR009071">
    <property type="entry name" value="HMG_box_dom"/>
</dbReference>
<accession>A0A1L0C528</accession>
<dbReference type="AlphaFoldDB" id="A0A1L0C528"/>
<sequence>MLINSDENHYMLLAKSLRKLKVGGIIPEPYSLFTPKLKEKDPHEFGAESQISGVDLFVKVAGYHSLNANHTAWKLLSPEQQKEFISPHPQVNVHLQRIAQAYKDVDTHVGDNPYYNAWLYPWEIIKDKLRMRWMFGADIYDTLIIEALTLTKSQITPKALWRGDVEWREEKQDLGLVQSDEIILVDLFRKLPTKVKNEYIQRSIRKTEYCERLRQFNSARKVPTTPFQTFFKSEFAQLDSGMSLQEKSKFLGIKWKSLSEDEKSKFKGTEVSAKGRIHREKLLDAKTEMVMDYICGGYVEGWSGDWREWRREVGGGMYYLDKIYFPYIVQKRGSGIEMYKHRI</sequence>
<protein>
    <submittedName>
        <fullName evidence="3">CIC11C00000004710</fullName>
    </submittedName>
</protein>
<dbReference type="SMART" id="SM00398">
    <property type="entry name" value="HMG"/>
    <property type="match status" value="1"/>
</dbReference>
<evidence type="ECO:0000313" key="3">
    <source>
        <dbReference type="EMBL" id="SGZ58687.1"/>
    </source>
</evidence>
<feature type="domain" description="HMG box" evidence="2">
    <location>
        <begin position="220"/>
        <end position="280"/>
    </location>
</feature>
<dbReference type="Gene3D" id="1.10.30.10">
    <property type="entry name" value="High mobility group box domain"/>
    <property type="match status" value="1"/>
</dbReference>
<name>A0A1L0C528_9ASCO</name>
<dbReference type="PROSITE" id="PS50118">
    <property type="entry name" value="HMG_BOX_2"/>
    <property type="match status" value="1"/>
</dbReference>
<dbReference type="GO" id="GO:0005634">
    <property type="term" value="C:nucleus"/>
    <property type="evidence" value="ECO:0007669"/>
    <property type="project" value="UniProtKB-UniRule"/>
</dbReference>
<dbReference type="Proteomes" id="UP000182259">
    <property type="component" value="Chromosome VII"/>
</dbReference>
<dbReference type="GO" id="GO:0003677">
    <property type="term" value="F:DNA binding"/>
    <property type="evidence" value="ECO:0007669"/>
    <property type="project" value="UniProtKB-UniRule"/>
</dbReference>
<gene>
    <name evidence="3" type="ORF">SAMEA4029009_CIC11G00000004710</name>
</gene>
<evidence type="ECO:0000259" key="2">
    <source>
        <dbReference type="PROSITE" id="PS50118"/>
    </source>
</evidence>